<keyword evidence="1" id="KW-0732">Signal</keyword>
<dbReference type="OrthoDB" id="7981046at2759"/>
<feature type="chain" id="PRO_5028439666" evidence="1">
    <location>
        <begin position="21"/>
        <end position="114"/>
    </location>
</feature>
<protein>
    <submittedName>
        <fullName evidence="3">Uncharacterized protein</fullName>
    </submittedName>
</protein>
<dbReference type="InterPro" id="IPR003475">
    <property type="entry name" value="Insect_Unk"/>
</dbReference>
<accession>A0A6P4JEY9</accession>
<keyword evidence="2" id="KW-1185">Reference proteome</keyword>
<evidence type="ECO:0000313" key="3">
    <source>
        <dbReference type="RefSeq" id="XP_017034091.1"/>
    </source>
</evidence>
<organism evidence="2 3">
    <name type="scientific">Drosophila kikkawai</name>
    <name type="common">Fruit fly</name>
    <dbReference type="NCBI Taxonomy" id="30033"/>
    <lineage>
        <taxon>Eukaryota</taxon>
        <taxon>Metazoa</taxon>
        <taxon>Ecdysozoa</taxon>
        <taxon>Arthropoda</taxon>
        <taxon>Hexapoda</taxon>
        <taxon>Insecta</taxon>
        <taxon>Pterygota</taxon>
        <taxon>Neoptera</taxon>
        <taxon>Endopterygota</taxon>
        <taxon>Diptera</taxon>
        <taxon>Brachycera</taxon>
        <taxon>Muscomorpha</taxon>
        <taxon>Ephydroidea</taxon>
        <taxon>Drosophilidae</taxon>
        <taxon>Drosophila</taxon>
        <taxon>Sophophora</taxon>
    </lineage>
</organism>
<dbReference type="GeneID" id="108082980"/>
<sequence length="114" mass="13403">MSKIVLLFAIVVLVCVSVEAQTRRPINRQICQRQDERCLRNEPRNGRNNDISEIFNQWCRGTNPRWRNISRCELSRATCRLTLENCALLSCDNVRQALREERTTTTRRPEPSEE</sequence>
<evidence type="ECO:0000313" key="2">
    <source>
        <dbReference type="Proteomes" id="UP001652661"/>
    </source>
</evidence>
<gene>
    <name evidence="3" type="primary">LOC108082980</name>
</gene>
<name>A0A6P4JEY9_DROKI</name>
<dbReference type="RefSeq" id="XP_017034091.1">
    <property type="nucleotide sequence ID" value="XM_017178602.2"/>
</dbReference>
<feature type="signal peptide" evidence="1">
    <location>
        <begin position="1"/>
        <end position="20"/>
    </location>
</feature>
<dbReference type="Proteomes" id="UP001652661">
    <property type="component" value="Chromosome 3L"/>
</dbReference>
<evidence type="ECO:0000256" key="1">
    <source>
        <dbReference type="SAM" id="SignalP"/>
    </source>
</evidence>
<dbReference type="AlphaFoldDB" id="A0A6P4JEY9"/>
<proteinExistence type="predicted"/>
<dbReference type="Pfam" id="PF02448">
    <property type="entry name" value="L71"/>
    <property type="match status" value="1"/>
</dbReference>
<reference evidence="3" key="1">
    <citation type="submission" date="2025-08" db="UniProtKB">
        <authorList>
            <consortium name="RefSeq"/>
        </authorList>
    </citation>
    <scope>IDENTIFICATION</scope>
    <source>
        <strain evidence="3">14028-0561.14</strain>
        <tissue evidence="3">Whole fly</tissue>
    </source>
</reference>